<proteinExistence type="predicted"/>
<comment type="caution">
    <text evidence="1">The sequence shown here is derived from an EMBL/GenBank/DDBJ whole genome shotgun (WGS) entry which is preliminary data.</text>
</comment>
<dbReference type="Proteomes" id="UP001198565">
    <property type="component" value="Unassembled WGS sequence"/>
</dbReference>
<dbReference type="EMBL" id="JAINVZ010000010">
    <property type="protein sequence ID" value="MBY8886437.1"/>
    <property type="molecule type" value="Genomic_DNA"/>
</dbReference>
<dbReference type="InterPro" id="IPR032716">
    <property type="entry name" value="ACC_epsilon"/>
</dbReference>
<dbReference type="Pfam" id="PF13822">
    <property type="entry name" value="ACC_epsilon"/>
    <property type="match status" value="1"/>
</dbReference>
<sequence length="73" mass="7644">MDADIRIVRGNASAEELAVVTAVLLAAARTRAAAPAPEEAAGATILRWPGADRAHRPAGTWLTTPAPHWRHAA</sequence>
<dbReference type="RefSeq" id="WP_222978648.1">
    <property type="nucleotide sequence ID" value="NZ_JAINVZ010000010.1"/>
</dbReference>
<gene>
    <name evidence="1" type="ORF">K7472_16400</name>
</gene>
<name>A0ABS7QTC0_9ACTN</name>
<organism evidence="1 2">
    <name type="scientific">Streptantibioticus parmotrematis</name>
    <dbReference type="NCBI Taxonomy" id="2873249"/>
    <lineage>
        <taxon>Bacteria</taxon>
        <taxon>Bacillati</taxon>
        <taxon>Actinomycetota</taxon>
        <taxon>Actinomycetes</taxon>
        <taxon>Kitasatosporales</taxon>
        <taxon>Streptomycetaceae</taxon>
        <taxon>Streptantibioticus</taxon>
    </lineage>
</organism>
<protein>
    <submittedName>
        <fullName evidence="1">Acyl-CoA carboxylase subunit epsilon</fullName>
    </submittedName>
</protein>
<keyword evidence="2" id="KW-1185">Reference proteome</keyword>
<evidence type="ECO:0000313" key="2">
    <source>
        <dbReference type="Proteomes" id="UP001198565"/>
    </source>
</evidence>
<accession>A0ABS7QTC0</accession>
<evidence type="ECO:0000313" key="1">
    <source>
        <dbReference type="EMBL" id="MBY8886437.1"/>
    </source>
</evidence>
<reference evidence="1 2" key="1">
    <citation type="submission" date="2021-08" db="EMBL/GenBank/DDBJ databases">
        <title>Streptomyces sp. PTM05 isolated from lichen.</title>
        <authorList>
            <person name="Somphong A."/>
            <person name="Phongsopitanun W."/>
            <person name="Tanasupawat S."/>
        </authorList>
    </citation>
    <scope>NUCLEOTIDE SEQUENCE [LARGE SCALE GENOMIC DNA]</scope>
    <source>
        <strain evidence="1 2">Ptm05</strain>
    </source>
</reference>